<comment type="caution">
    <text evidence="2">The sequence shown here is derived from an EMBL/GenBank/DDBJ whole genome shotgun (WGS) entry which is preliminary data.</text>
</comment>
<dbReference type="CDD" id="cd10434">
    <property type="entry name" value="GIY-YIG_UvrC_Cho"/>
    <property type="match status" value="1"/>
</dbReference>
<dbReference type="Gene3D" id="3.40.1440.10">
    <property type="entry name" value="GIY-YIG endonuclease"/>
    <property type="match status" value="1"/>
</dbReference>
<evidence type="ECO:0000313" key="2">
    <source>
        <dbReference type="EMBL" id="PZR12357.1"/>
    </source>
</evidence>
<accession>A0A2W5TEI4</accession>
<feature type="domain" description="GIY-YIG" evidence="1">
    <location>
        <begin position="20"/>
        <end position="101"/>
    </location>
</feature>
<dbReference type="Proteomes" id="UP000249061">
    <property type="component" value="Unassembled WGS sequence"/>
</dbReference>
<sequence>MTARTFDSNFGTGFLVTVPDGPGVYEWLDEQGQTLYVGKAANLRKRLAQYRLAGARKKVEKKRAQLVKLATSVRFRATEDELAALLLENELIQALKPPHNVSGAFSFMYPCLGVRRVEKDVELCCTSLPDALPGFEFAGAFRSKAVTRAAFDALVELLEHVGHLEPAKKGVVWPKYTRVVRFRRLDASWTKDLLAWWRGQSRTFVSRLVIELAGKQAARRHVDDTKELLAVLKQFHEEECLPLREVLSRLGRENDVFLAQAERDRAFLSAKQPREPAR</sequence>
<dbReference type="Pfam" id="PF01541">
    <property type="entry name" value="GIY-YIG"/>
    <property type="match status" value="1"/>
</dbReference>
<dbReference type="PROSITE" id="PS50164">
    <property type="entry name" value="GIY_YIG"/>
    <property type="match status" value="1"/>
</dbReference>
<proteinExistence type="predicted"/>
<dbReference type="GO" id="GO:0006289">
    <property type="term" value="P:nucleotide-excision repair"/>
    <property type="evidence" value="ECO:0007669"/>
    <property type="project" value="InterPro"/>
</dbReference>
<evidence type="ECO:0000313" key="3">
    <source>
        <dbReference type="Proteomes" id="UP000249061"/>
    </source>
</evidence>
<dbReference type="SMART" id="SM00465">
    <property type="entry name" value="GIYc"/>
    <property type="match status" value="1"/>
</dbReference>
<dbReference type="AlphaFoldDB" id="A0A2W5TEI4"/>
<dbReference type="PANTHER" id="PTHR30562:SF1">
    <property type="entry name" value="UVRABC SYSTEM PROTEIN C"/>
    <property type="match status" value="1"/>
</dbReference>
<dbReference type="EMBL" id="QFQP01000012">
    <property type="protein sequence ID" value="PZR12357.1"/>
    <property type="molecule type" value="Genomic_DNA"/>
</dbReference>
<dbReference type="InterPro" id="IPR050066">
    <property type="entry name" value="UvrABC_protein_C"/>
</dbReference>
<dbReference type="InterPro" id="IPR035901">
    <property type="entry name" value="GIY-YIG_endonuc_sf"/>
</dbReference>
<gene>
    <name evidence="2" type="ORF">DI536_15760</name>
</gene>
<dbReference type="InterPro" id="IPR000305">
    <property type="entry name" value="GIY-YIG_endonuc"/>
</dbReference>
<reference evidence="2 3" key="1">
    <citation type="submission" date="2017-08" db="EMBL/GenBank/DDBJ databases">
        <title>Infants hospitalized years apart are colonized by the same room-sourced microbial strains.</title>
        <authorList>
            <person name="Brooks B."/>
            <person name="Olm M.R."/>
            <person name="Firek B.A."/>
            <person name="Baker R."/>
            <person name="Thomas B.C."/>
            <person name="Morowitz M.J."/>
            <person name="Banfield J.F."/>
        </authorList>
    </citation>
    <scope>NUCLEOTIDE SEQUENCE [LARGE SCALE GENOMIC DNA]</scope>
    <source>
        <strain evidence="2">S2_003_000_R2_14</strain>
    </source>
</reference>
<protein>
    <recommendedName>
        <fullName evidence="1">GIY-YIG domain-containing protein</fullName>
    </recommendedName>
</protein>
<organism evidence="2 3">
    <name type="scientific">Archangium gephyra</name>
    <dbReference type="NCBI Taxonomy" id="48"/>
    <lineage>
        <taxon>Bacteria</taxon>
        <taxon>Pseudomonadati</taxon>
        <taxon>Myxococcota</taxon>
        <taxon>Myxococcia</taxon>
        <taxon>Myxococcales</taxon>
        <taxon>Cystobacterineae</taxon>
        <taxon>Archangiaceae</taxon>
        <taxon>Archangium</taxon>
    </lineage>
</organism>
<name>A0A2W5TEI4_9BACT</name>
<dbReference type="InterPro" id="IPR047296">
    <property type="entry name" value="GIY-YIG_UvrC_Cho"/>
</dbReference>
<evidence type="ECO:0000259" key="1">
    <source>
        <dbReference type="PROSITE" id="PS50164"/>
    </source>
</evidence>
<dbReference type="SUPFAM" id="SSF82771">
    <property type="entry name" value="GIY-YIG endonuclease"/>
    <property type="match status" value="1"/>
</dbReference>
<dbReference type="PANTHER" id="PTHR30562">
    <property type="entry name" value="UVRC/OXIDOREDUCTASE"/>
    <property type="match status" value="1"/>
</dbReference>
<dbReference type="GO" id="GO:0009380">
    <property type="term" value="C:excinuclease repair complex"/>
    <property type="evidence" value="ECO:0007669"/>
    <property type="project" value="TreeGrafter"/>
</dbReference>